<protein>
    <submittedName>
        <fullName evidence="3">PoNe immunity protein domain-containing protein</fullName>
    </submittedName>
</protein>
<dbReference type="Gene3D" id="1.10.3920.10">
    <property type="entry name" value="PA2201 C-terminal domain-like"/>
    <property type="match status" value="1"/>
</dbReference>
<name>A0ABW2NF52_9BACL</name>
<comment type="caution">
    <text evidence="3">The sequence shown here is derived from an EMBL/GenBank/DDBJ whole genome shotgun (WGS) entry which is preliminary data.</text>
</comment>
<proteinExistence type="predicted"/>
<dbReference type="EMBL" id="JBHTCT010000007">
    <property type="protein sequence ID" value="MFC7364198.1"/>
    <property type="molecule type" value="Genomic_DNA"/>
</dbReference>
<dbReference type="SUPFAM" id="SSF140731">
    <property type="entry name" value="PA2201 C-terminal domain-like"/>
    <property type="match status" value="1"/>
</dbReference>
<dbReference type="Pfam" id="PF08928">
    <property type="entry name" value="PoNi_N"/>
    <property type="match status" value="1"/>
</dbReference>
<dbReference type="InterPro" id="IPR015024">
    <property type="entry name" value="PoNi_N"/>
</dbReference>
<evidence type="ECO:0000259" key="2">
    <source>
        <dbReference type="Pfam" id="PF08929"/>
    </source>
</evidence>
<evidence type="ECO:0000313" key="4">
    <source>
        <dbReference type="Proteomes" id="UP001596483"/>
    </source>
</evidence>
<reference evidence="4" key="1">
    <citation type="journal article" date="2019" name="Int. J. Syst. Evol. Microbiol.">
        <title>The Global Catalogue of Microorganisms (GCM) 10K type strain sequencing project: providing services to taxonomists for standard genome sequencing and annotation.</title>
        <authorList>
            <consortium name="The Broad Institute Genomics Platform"/>
            <consortium name="The Broad Institute Genome Sequencing Center for Infectious Disease"/>
            <person name="Wu L."/>
            <person name="Ma J."/>
        </authorList>
    </citation>
    <scope>NUCLEOTIDE SEQUENCE [LARGE SCALE GENOMIC DNA]</scope>
    <source>
        <strain evidence="4">JCM 4738</strain>
    </source>
</reference>
<gene>
    <name evidence="3" type="ORF">ACFQQH_03360</name>
</gene>
<sequence>MRDTRKNKSYFEGYLEFYEMQINRFKDAMATIISERGTDDKGVQSGFVSLNVFYFNKLIAMYSAGCTIDEIKKFIPEVIDNLEKAWRPSVIKSYDYYMKCVWMLSIGYMLELDEKQMDRLRRLGETYRNRDALIDFLLDRRIENKEFFLDEPYLKLWDVMTGSDSSDQVNQLKAYLENDWYEGHEDAGWHNTHHKEDFVYRGYWSFESGAIVKILGLDDESLKDALYYPYDMVHYID</sequence>
<feature type="domain" description="PoNi N-terminal" evidence="1">
    <location>
        <begin position="5"/>
        <end position="120"/>
    </location>
</feature>
<dbReference type="InterPro" id="IPR028983">
    <property type="entry name" value="PA2201-like_C"/>
</dbReference>
<evidence type="ECO:0000313" key="3">
    <source>
        <dbReference type="EMBL" id="MFC7364198.1"/>
    </source>
</evidence>
<dbReference type="RefSeq" id="WP_157294477.1">
    <property type="nucleotide sequence ID" value="NZ_JBHTCT010000007.1"/>
</dbReference>
<accession>A0ABW2NF52</accession>
<feature type="domain" description="PoNi C-terminal" evidence="2">
    <location>
        <begin position="130"/>
        <end position="232"/>
    </location>
</feature>
<dbReference type="InterPro" id="IPR015025">
    <property type="entry name" value="PoNi_C"/>
</dbReference>
<dbReference type="Proteomes" id="UP001596483">
    <property type="component" value="Unassembled WGS sequence"/>
</dbReference>
<keyword evidence="4" id="KW-1185">Reference proteome</keyword>
<organism evidence="3 4">
    <name type="scientific">Bhargavaea changchunensis</name>
    <dbReference type="NCBI Taxonomy" id="2134037"/>
    <lineage>
        <taxon>Bacteria</taxon>
        <taxon>Bacillati</taxon>
        <taxon>Bacillota</taxon>
        <taxon>Bacilli</taxon>
        <taxon>Bacillales</taxon>
        <taxon>Caryophanaceae</taxon>
        <taxon>Bhargavaea</taxon>
    </lineage>
</organism>
<dbReference type="Pfam" id="PF08929">
    <property type="entry name" value="PoNi_C"/>
    <property type="match status" value="1"/>
</dbReference>
<evidence type="ECO:0000259" key="1">
    <source>
        <dbReference type="Pfam" id="PF08928"/>
    </source>
</evidence>